<sequence length="151" mass="16324">MARRPDPVRAAALAERRKRVLQARLEGRSFRAIADAEELSVSTVHDDYTRALGDIPRAEADSLRKVEGARLDALQAAVWEKAMLGNLDAGHQVLRIIDRRCRLFGLDAPQQVELSAGDVDLDATVAKVLEAAQAAVRVKDGEEGSSGVVDA</sequence>
<dbReference type="RefSeq" id="WP_040085225.1">
    <property type="nucleotide sequence ID" value="NZ_BCSU01000019.1"/>
</dbReference>
<name>A0A0B5DA22_9CORY</name>
<reference evidence="1 2" key="1">
    <citation type="submission" date="2013-04" db="EMBL/GenBank/DDBJ databases">
        <title>Complete genome sequence of Corynebacterium humireducens DSM 45392(T), isolated from a wastewater-fed microbial fuel cell.</title>
        <authorList>
            <person name="Ruckert C."/>
            <person name="Albersmeier A."/>
            <person name="Kalinowski J."/>
        </authorList>
    </citation>
    <scope>NUCLEOTIDE SEQUENCE [LARGE SCALE GENOMIC DNA]</scope>
    <source>
        <strain evidence="2">MFC-5</strain>
    </source>
</reference>
<dbReference type="OrthoDB" id="5072720at2"/>
<gene>
    <name evidence="1" type="ORF">B842_03480</name>
</gene>
<protein>
    <submittedName>
        <fullName evidence="1">Uncharacterized protein</fullName>
    </submittedName>
</protein>
<dbReference type="STRING" id="1223515.B842_03480"/>
<proteinExistence type="predicted"/>
<evidence type="ECO:0000313" key="2">
    <source>
        <dbReference type="Proteomes" id="UP000031524"/>
    </source>
</evidence>
<dbReference type="KEGG" id="chm:B842_03480"/>
<dbReference type="EMBL" id="CP005286">
    <property type="protein sequence ID" value="AJE32549.1"/>
    <property type="molecule type" value="Genomic_DNA"/>
</dbReference>
<evidence type="ECO:0000313" key="1">
    <source>
        <dbReference type="EMBL" id="AJE32549.1"/>
    </source>
</evidence>
<dbReference type="AlphaFoldDB" id="A0A0B5DA22"/>
<accession>A0A0B5DA22</accession>
<dbReference type="HOGENOM" id="CLU_1728309_0_0_11"/>
<keyword evidence="2" id="KW-1185">Reference proteome</keyword>
<organism evidence="1 2">
    <name type="scientific">Corynebacterium humireducens NBRC 106098 = DSM 45392</name>
    <dbReference type="NCBI Taxonomy" id="1223515"/>
    <lineage>
        <taxon>Bacteria</taxon>
        <taxon>Bacillati</taxon>
        <taxon>Actinomycetota</taxon>
        <taxon>Actinomycetes</taxon>
        <taxon>Mycobacteriales</taxon>
        <taxon>Corynebacteriaceae</taxon>
        <taxon>Corynebacterium</taxon>
    </lineage>
</organism>
<dbReference type="Proteomes" id="UP000031524">
    <property type="component" value="Chromosome"/>
</dbReference>